<dbReference type="RefSeq" id="WP_326123105.1">
    <property type="nucleotide sequence ID" value="NZ_JARSFG010000012.1"/>
</dbReference>
<organism evidence="1 2">
    <name type="scientific">Metasolibacillus meyeri</name>
    <dbReference type="NCBI Taxonomy" id="1071052"/>
    <lineage>
        <taxon>Bacteria</taxon>
        <taxon>Bacillati</taxon>
        <taxon>Bacillota</taxon>
        <taxon>Bacilli</taxon>
        <taxon>Bacillales</taxon>
        <taxon>Caryophanaceae</taxon>
        <taxon>Metasolibacillus</taxon>
    </lineage>
</organism>
<dbReference type="AlphaFoldDB" id="A0AAW9NUT0"/>
<name>A0AAW9NUT0_9BACL</name>
<proteinExistence type="predicted"/>
<evidence type="ECO:0000313" key="2">
    <source>
        <dbReference type="Proteomes" id="UP001344888"/>
    </source>
</evidence>
<evidence type="ECO:0000313" key="1">
    <source>
        <dbReference type="EMBL" id="MEC1178623.1"/>
    </source>
</evidence>
<protein>
    <submittedName>
        <fullName evidence="1">Uncharacterized protein</fullName>
    </submittedName>
</protein>
<dbReference type="Proteomes" id="UP001344888">
    <property type="component" value="Unassembled WGS sequence"/>
</dbReference>
<comment type="caution">
    <text evidence="1">The sequence shown here is derived from an EMBL/GenBank/DDBJ whole genome shotgun (WGS) entry which is preliminary data.</text>
</comment>
<dbReference type="EMBL" id="JARSFG010000012">
    <property type="protein sequence ID" value="MEC1178623.1"/>
    <property type="molecule type" value="Genomic_DNA"/>
</dbReference>
<keyword evidence="2" id="KW-1185">Reference proteome</keyword>
<gene>
    <name evidence="1" type="ORF">P9B03_09025</name>
</gene>
<reference evidence="1 2" key="1">
    <citation type="submission" date="2023-03" db="EMBL/GenBank/DDBJ databases">
        <title>Bacillus Genome Sequencing.</title>
        <authorList>
            <person name="Dunlap C."/>
        </authorList>
    </citation>
    <scope>NUCLEOTIDE SEQUENCE [LARGE SCALE GENOMIC DNA]</scope>
    <source>
        <strain evidence="1 2">B-59205</strain>
    </source>
</reference>
<accession>A0AAW9NUT0</accession>
<sequence length="88" mass="10995">MMLHVEVNLDKRAIRQYIEKRLEEEVKEALWLIDLEKMAELTSMSPRFLESEIVCDIRMRAIERRKKRKRWWPYQEAFEIIDEITRKW</sequence>